<name>A0ABV6K0D9_9LACO</name>
<keyword evidence="3" id="KW-0963">Cytoplasm</keyword>
<comment type="similarity">
    <text evidence="3">Belongs to the ScpA family.</text>
</comment>
<organism evidence="4 5">
    <name type="scientific">Lactiplantibacillus plajomi</name>
    <dbReference type="NCBI Taxonomy" id="1457217"/>
    <lineage>
        <taxon>Bacteria</taxon>
        <taxon>Bacillati</taxon>
        <taxon>Bacillota</taxon>
        <taxon>Bacilli</taxon>
        <taxon>Lactobacillales</taxon>
        <taxon>Lactobacillaceae</taxon>
        <taxon>Lactiplantibacillus</taxon>
    </lineage>
</organism>
<dbReference type="PANTHER" id="PTHR33969">
    <property type="entry name" value="SEGREGATION AND CONDENSATION PROTEIN A"/>
    <property type="match status" value="1"/>
</dbReference>
<keyword evidence="1 3" id="KW-0159">Chromosome partition</keyword>
<reference evidence="4 5" key="1">
    <citation type="submission" date="2024-09" db="EMBL/GenBank/DDBJ databases">
        <authorList>
            <person name="Sun Q."/>
            <person name="Mori K."/>
        </authorList>
    </citation>
    <scope>NUCLEOTIDE SEQUENCE [LARGE SCALE GENOMIC DNA]</scope>
    <source>
        <strain evidence="4 5">TBRC 4575</strain>
    </source>
</reference>
<comment type="function">
    <text evidence="3">Participates in chromosomal partition during cell division. May act via the formation of a condensin-like complex containing Smc and ScpB that pull DNA away from mid-cell into both cell halves.</text>
</comment>
<keyword evidence="5" id="KW-1185">Reference proteome</keyword>
<comment type="subunit">
    <text evidence="3">Component of a cohesin-like complex composed of ScpA, ScpB and the Smc homodimer, in which ScpA and ScpB bind to the head domain of Smc. The presence of the three proteins is required for the association of the complex with DNA.</text>
</comment>
<dbReference type="Gene3D" id="1.10.10.580">
    <property type="entry name" value="Structural maintenance of chromosome 1. Chain E"/>
    <property type="match status" value="1"/>
</dbReference>
<dbReference type="InterPro" id="IPR003768">
    <property type="entry name" value="ScpA"/>
</dbReference>
<evidence type="ECO:0000313" key="4">
    <source>
        <dbReference type="EMBL" id="MFC0422851.1"/>
    </source>
</evidence>
<dbReference type="Pfam" id="PF02616">
    <property type="entry name" value="SMC_ScpA"/>
    <property type="match status" value="1"/>
</dbReference>
<proteinExistence type="inferred from homology"/>
<dbReference type="PANTHER" id="PTHR33969:SF2">
    <property type="entry name" value="SEGREGATION AND CONDENSATION PROTEIN A"/>
    <property type="match status" value="1"/>
</dbReference>
<accession>A0ABV6K0D9</accession>
<dbReference type="InterPro" id="IPR023093">
    <property type="entry name" value="ScpA-like_C"/>
</dbReference>
<dbReference type="EMBL" id="JBHLUK010000005">
    <property type="protein sequence ID" value="MFC0422851.1"/>
    <property type="molecule type" value="Genomic_DNA"/>
</dbReference>
<comment type="caution">
    <text evidence="4">The sequence shown here is derived from an EMBL/GenBank/DDBJ whole genome shotgun (WGS) entry which is preliminary data.</text>
</comment>
<dbReference type="RefSeq" id="WP_137644334.1">
    <property type="nucleotide sequence ID" value="NZ_BAABRM010000004.1"/>
</dbReference>
<keyword evidence="3" id="KW-0132">Cell division</keyword>
<comment type="subcellular location">
    <subcellularLocation>
        <location evidence="3">Cytoplasm</location>
    </subcellularLocation>
    <text evidence="3">Associated with two foci at the outer edges of the nucleoid region in young cells, and at four foci within both cell halves in older cells.</text>
</comment>
<protein>
    <recommendedName>
        <fullName evidence="2 3">Segregation and condensation protein A</fullName>
    </recommendedName>
</protein>
<keyword evidence="3" id="KW-0131">Cell cycle</keyword>
<dbReference type="HAMAP" id="MF_01805">
    <property type="entry name" value="ScpA"/>
    <property type="match status" value="1"/>
</dbReference>
<evidence type="ECO:0000256" key="3">
    <source>
        <dbReference type="HAMAP-Rule" id="MF_01805"/>
    </source>
</evidence>
<evidence type="ECO:0000256" key="2">
    <source>
        <dbReference type="ARBA" id="ARBA00044777"/>
    </source>
</evidence>
<evidence type="ECO:0000256" key="1">
    <source>
        <dbReference type="ARBA" id="ARBA00022829"/>
    </source>
</evidence>
<dbReference type="Proteomes" id="UP001589855">
    <property type="component" value="Unassembled WGS sequence"/>
</dbReference>
<evidence type="ECO:0000313" key="5">
    <source>
        <dbReference type="Proteomes" id="UP001589855"/>
    </source>
</evidence>
<gene>
    <name evidence="3" type="primary">scpA</name>
    <name evidence="4" type="ORF">ACFFGS_01485</name>
</gene>
<sequence length="255" mass="29123">MTNNQQQPITIKISEFEGPLDLLLHMIRQNKMDIYDIPIAEITQQYLDYLHSMRALQLDIAGDYLVMAATLMTIKSRYLLPQPEPEDEQEEEVEDPRDSLVAELLAYKVYQEAAGELRLKERERHQHFTREAMLVPADLATPKLTAGITVDDLQAAFRQLVAKRRRARPLTKTVVAEHINIDQRMGQIKQRLAACQTGLEFADLFTPAASDEMLVTTFMAVLELTKQAQVSLAQADPLGPIHLTLRRDEQKHDEH</sequence>
<dbReference type="Gene3D" id="6.10.250.2410">
    <property type="match status" value="1"/>
</dbReference>